<evidence type="ECO:0000256" key="2">
    <source>
        <dbReference type="ARBA" id="ARBA00023125"/>
    </source>
</evidence>
<keyword evidence="1" id="KW-0805">Transcription regulation</keyword>
<dbReference type="PANTHER" id="PTHR44688:SF16">
    <property type="entry name" value="DNA-BINDING TRANSCRIPTIONAL ACTIVATOR DEVR_DOSR"/>
    <property type="match status" value="1"/>
</dbReference>
<dbReference type="InterPro" id="IPR016032">
    <property type="entry name" value="Sig_transdc_resp-reg_C-effctor"/>
</dbReference>
<dbReference type="InterPro" id="IPR035965">
    <property type="entry name" value="PAS-like_dom_sf"/>
</dbReference>
<sequence length="251" mass="28587">MRQILDSNPPSVYTQPEECDANQFISDMAAQLARTPLIGRFSYIYDYRVRALLFVSQGIEEVLGASPPSDRQTVEWLYDRVHPDDAPQVAQASVLVNTYIRQCPPEESFSQFVMAIDYRLRHAAGYYLRVLRQNLILERDLTGAVITTAAIYTDISHHKLTQDVRLHVNRPDFSAFVMQQARTNITAYKALSSREQQVASLVLQGLTSSQIAAKLHTSVHTVNTHRRNMRHKLSAPSYYDLLCQLDKQDFG</sequence>
<evidence type="ECO:0000313" key="6">
    <source>
        <dbReference type="Proteomes" id="UP001501243"/>
    </source>
</evidence>
<protein>
    <recommendedName>
        <fullName evidence="4">HTH luxR-type domain-containing protein</fullName>
    </recommendedName>
</protein>
<dbReference type="InterPro" id="IPR036388">
    <property type="entry name" value="WH-like_DNA-bd_sf"/>
</dbReference>
<dbReference type="SUPFAM" id="SSF46894">
    <property type="entry name" value="C-terminal effector domain of the bipartite response regulators"/>
    <property type="match status" value="1"/>
</dbReference>
<dbReference type="PANTHER" id="PTHR44688">
    <property type="entry name" value="DNA-BINDING TRANSCRIPTIONAL ACTIVATOR DEVR_DOSR"/>
    <property type="match status" value="1"/>
</dbReference>
<name>A0ABP8QK21_9BACT</name>
<accession>A0ABP8QK21</accession>
<organism evidence="5 6">
    <name type="scientific">Hymenobacter ginsengisoli</name>
    <dbReference type="NCBI Taxonomy" id="1051626"/>
    <lineage>
        <taxon>Bacteria</taxon>
        <taxon>Pseudomonadati</taxon>
        <taxon>Bacteroidota</taxon>
        <taxon>Cytophagia</taxon>
        <taxon>Cytophagales</taxon>
        <taxon>Hymenobacteraceae</taxon>
        <taxon>Hymenobacter</taxon>
    </lineage>
</organism>
<keyword evidence="6" id="KW-1185">Reference proteome</keyword>
<feature type="domain" description="HTH luxR-type" evidence="4">
    <location>
        <begin position="184"/>
        <end position="249"/>
    </location>
</feature>
<evidence type="ECO:0000256" key="1">
    <source>
        <dbReference type="ARBA" id="ARBA00023015"/>
    </source>
</evidence>
<dbReference type="Proteomes" id="UP001501243">
    <property type="component" value="Unassembled WGS sequence"/>
</dbReference>
<dbReference type="SMART" id="SM00421">
    <property type="entry name" value="HTH_LUXR"/>
    <property type="match status" value="1"/>
</dbReference>
<dbReference type="CDD" id="cd06170">
    <property type="entry name" value="LuxR_C_like"/>
    <property type="match status" value="1"/>
</dbReference>
<dbReference type="Gene3D" id="1.10.10.10">
    <property type="entry name" value="Winged helix-like DNA-binding domain superfamily/Winged helix DNA-binding domain"/>
    <property type="match status" value="1"/>
</dbReference>
<evidence type="ECO:0000256" key="3">
    <source>
        <dbReference type="ARBA" id="ARBA00023163"/>
    </source>
</evidence>
<dbReference type="SUPFAM" id="SSF55785">
    <property type="entry name" value="PYP-like sensor domain (PAS domain)"/>
    <property type="match status" value="1"/>
</dbReference>
<dbReference type="InterPro" id="IPR000792">
    <property type="entry name" value="Tscrpt_reg_LuxR_C"/>
</dbReference>
<dbReference type="Pfam" id="PF08447">
    <property type="entry name" value="PAS_3"/>
    <property type="match status" value="1"/>
</dbReference>
<comment type="caution">
    <text evidence="5">The sequence shown here is derived from an EMBL/GenBank/DDBJ whole genome shotgun (WGS) entry which is preliminary data.</text>
</comment>
<evidence type="ECO:0000259" key="4">
    <source>
        <dbReference type="PROSITE" id="PS50043"/>
    </source>
</evidence>
<dbReference type="Pfam" id="PF00196">
    <property type="entry name" value="GerE"/>
    <property type="match status" value="1"/>
</dbReference>
<dbReference type="PROSITE" id="PS50043">
    <property type="entry name" value="HTH_LUXR_2"/>
    <property type="match status" value="1"/>
</dbReference>
<dbReference type="InterPro" id="IPR013655">
    <property type="entry name" value="PAS_fold_3"/>
</dbReference>
<proteinExistence type="predicted"/>
<evidence type="ECO:0000313" key="5">
    <source>
        <dbReference type="EMBL" id="GAA4503750.1"/>
    </source>
</evidence>
<dbReference type="PRINTS" id="PR00038">
    <property type="entry name" value="HTHLUXR"/>
</dbReference>
<reference evidence="6" key="1">
    <citation type="journal article" date="2019" name="Int. J. Syst. Evol. Microbiol.">
        <title>The Global Catalogue of Microorganisms (GCM) 10K type strain sequencing project: providing services to taxonomists for standard genome sequencing and annotation.</title>
        <authorList>
            <consortium name="The Broad Institute Genomics Platform"/>
            <consortium name="The Broad Institute Genome Sequencing Center for Infectious Disease"/>
            <person name="Wu L."/>
            <person name="Ma J."/>
        </authorList>
    </citation>
    <scope>NUCLEOTIDE SEQUENCE [LARGE SCALE GENOMIC DNA]</scope>
    <source>
        <strain evidence="6">JCM 17841</strain>
    </source>
</reference>
<keyword evidence="3" id="KW-0804">Transcription</keyword>
<dbReference type="Gene3D" id="3.30.450.20">
    <property type="entry name" value="PAS domain"/>
    <property type="match status" value="1"/>
</dbReference>
<dbReference type="EMBL" id="BAABGQ010000006">
    <property type="protein sequence ID" value="GAA4503750.1"/>
    <property type="molecule type" value="Genomic_DNA"/>
</dbReference>
<gene>
    <name evidence="5" type="ORF">GCM10023172_29180</name>
</gene>
<keyword evidence="2" id="KW-0238">DNA-binding</keyword>